<dbReference type="Gramene" id="AUR62018579-RA">
    <property type="protein sequence ID" value="AUR62018579-RA:cds"/>
    <property type="gene ID" value="AUR62018579"/>
</dbReference>
<dbReference type="Proteomes" id="UP000596660">
    <property type="component" value="Unplaced"/>
</dbReference>
<evidence type="ECO:0000313" key="3">
    <source>
        <dbReference type="Proteomes" id="UP000596660"/>
    </source>
</evidence>
<dbReference type="OMA" id="TEMDANW"/>
<name>A0A803LTN5_CHEQI</name>
<dbReference type="EnsemblPlants" id="AUR62018579-RA">
    <property type="protein sequence ID" value="AUR62018579-RA:cds"/>
    <property type="gene ID" value="AUR62018579"/>
</dbReference>
<dbReference type="InterPro" id="IPR024975">
    <property type="entry name" value="NOV_C"/>
</dbReference>
<dbReference type="GO" id="GO:0009793">
    <property type="term" value="P:embryo development ending in seed dormancy"/>
    <property type="evidence" value="ECO:0007669"/>
    <property type="project" value="TreeGrafter"/>
</dbReference>
<dbReference type="GO" id="GO:0010305">
    <property type="term" value="P:leaf vascular tissue pattern formation"/>
    <property type="evidence" value="ECO:0007669"/>
    <property type="project" value="TreeGrafter"/>
</dbReference>
<organism evidence="2 3">
    <name type="scientific">Chenopodium quinoa</name>
    <name type="common">Quinoa</name>
    <dbReference type="NCBI Taxonomy" id="63459"/>
    <lineage>
        <taxon>Eukaryota</taxon>
        <taxon>Viridiplantae</taxon>
        <taxon>Streptophyta</taxon>
        <taxon>Embryophyta</taxon>
        <taxon>Tracheophyta</taxon>
        <taxon>Spermatophyta</taxon>
        <taxon>Magnoliopsida</taxon>
        <taxon>eudicotyledons</taxon>
        <taxon>Gunneridae</taxon>
        <taxon>Pentapetalae</taxon>
        <taxon>Caryophyllales</taxon>
        <taxon>Chenopodiaceae</taxon>
        <taxon>Chenopodioideae</taxon>
        <taxon>Atripliceae</taxon>
        <taxon>Chenopodium</taxon>
    </lineage>
</organism>
<dbReference type="GO" id="GO:0048364">
    <property type="term" value="P:root development"/>
    <property type="evidence" value="ECO:0007669"/>
    <property type="project" value="TreeGrafter"/>
</dbReference>
<feature type="domain" description="Protein NO VEIN C-terminal" evidence="1">
    <location>
        <begin position="937"/>
        <end position="1020"/>
    </location>
</feature>
<evidence type="ECO:0000313" key="2">
    <source>
        <dbReference type="EnsemblPlants" id="AUR62018579-RA:cds"/>
    </source>
</evidence>
<dbReference type="InterPro" id="IPR052957">
    <property type="entry name" value="Auxin_embryo_med"/>
</dbReference>
<dbReference type="AlphaFoldDB" id="A0A803LTN5"/>
<reference evidence="2" key="2">
    <citation type="submission" date="2021-03" db="UniProtKB">
        <authorList>
            <consortium name="EnsemblPlants"/>
        </authorList>
    </citation>
    <scope>IDENTIFICATION</scope>
</reference>
<dbReference type="GO" id="GO:0005634">
    <property type="term" value="C:nucleus"/>
    <property type="evidence" value="ECO:0007669"/>
    <property type="project" value="TreeGrafter"/>
</dbReference>
<proteinExistence type="predicted"/>
<keyword evidence="3" id="KW-1185">Reference proteome</keyword>
<dbReference type="PANTHER" id="PTHR32387:SF0">
    <property type="entry name" value="PROTEIN NO VEIN"/>
    <property type="match status" value="1"/>
</dbReference>
<protein>
    <recommendedName>
        <fullName evidence="1">Protein NO VEIN C-terminal domain-containing protein</fullName>
    </recommendedName>
</protein>
<evidence type="ECO:0000259" key="1">
    <source>
        <dbReference type="Pfam" id="PF13020"/>
    </source>
</evidence>
<sequence>MLQRLVPGDDFQKGENCWNTCIVLPSKSKLLEGSGMSSILSMFSDLHSSLLLFLHRLQSIKLRNMLNDSLTIMRKEILGDGIVKVSHGKEQMTWFVASNKLHPKVIRSNVHMTEISMALTLNETMNGDYEPFLSQQPVFAFLPLRTYGLKFILQADFVLPSSREEVDGDSPWNQWLLSEFPVLFVNAEKLFCSLPCFRENPAKAVSVYMSFVPLMGEVHGFFSGLPRMIIAKLRQSNCLLQDGCKDKWVPPCKVLRGWNEQAQMLLPDTILYEHLGLGLLHKDISLSDVLARALGIEEYGPKILVQLISSLGRIKDGIKSMGLHWLFSLLNELHNMFHFHAPNLRNSGFEQDLINNLKKVPFIPLSDGTYGSLDDGTIWFHADYISTGLGGELGNEAFPCLYATLRIVSPALFSEASADVTLVNNCTSMLQMLGVQQMSAHELIVMLKENSIISELCSKALILTNHGYKRPVEVPIHFNKEYGNSMDAKKLISGLDYKWHEVDVVPSEKSVADLSPAILSQMMSDRQLISPGLVVRDWESPELVRILSQLSKDGSQERCKYLLEVLDDLWDDHFSDKVFGCCSSKSGLNDLCFRTSFWHCISDIRWTVSSISNELQYPKELFYDCDAVRSILGCHAPYVVPKVKSVKLLTEIGFKTEVTLDDVFAMLQTWRTLESTFTARFDCSSKKRTECHSLLQDNILYTTQDSDSHSLFMELSRLFFDGSPELHLANFLHMITTMAESGSTEEQMEFFILNSQKMEKVPIEEPVWSLSSALSLLENNGALSGNALFTDINDQVSSNSKEKRAHSCWPPVDWKTAPGFSCSLAKSSRSQPVIMDQSRNTGTVEGLSVQEEAEVNLINIDEDAIIEDGVVGPDSSAFPLFENQNDLICNQLPSMEMLPDPTNIVVESLCPEAGQSKSRDQHNTPGAQEAMRIGRLGELVAFRYLAGKADGAKVNWVNQDKETGLPFDIVIGDEKNREYIEVKASRYSKKEWFVISTREWQFAAEKGDSFSIAYVVLSGQNLASIMVYKNPVKLCQLGKLQLTVTIPKSYQEPSQ</sequence>
<reference evidence="2" key="1">
    <citation type="journal article" date="2017" name="Nature">
        <title>The genome of Chenopodium quinoa.</title>
        <authorList>
            <person name="Jarvis D.E."/>
            <person name="Ho Y.S."/>
            <person name="Lightfoot D.J."/>
            <person name="Schmoeckel S.M."/>
            <person name="Li B."/>
            <person name="Borm T.J.A."/>
            <person name="Ohyanagi H."/>
            <person name="Mineta K."/>
            <person name="Michell C.T."/>
            <person name="Saber N."/>
            <person name="Kharbatia N.M."/>
            <person name="Rupper R.R."/>
            <person name="Sharp A.R."/>
            <person name="Dally N."/>
            <person name="Boughton B.A."/>
            <person name="Woo Y.H."/>
            <person name="Gao G."/>
            <person name="Schijlen E.G.W.M."/>
            <person name="Guo X."/>
            <person name="Momin A.A."/>
            <person name="Negrao S."/>
            <person name="Al-Babili S."/>
            <person name="Gehring C."/>
            <person name="Roessner U."/>
            <person name="Jung C."/>
            <person name="Murphy K."/>
            <person name="Arold S.T."/>
            <person name="Gojobori T."/>
            <person name="van der Linden C.G."/>
            <person name="van Loo E.N."/>
            <person name="Jellen E.N."/>
            <person name="Maughan P.J."/>
            <person name="Tester M."/>
        </authorList>
    </citation>
    <scope>NUCLEOTIDE SEQUENCE [LARGE SCALE GENOMIC DNA]</scope>
    <source>
        <strain evidence="2">cv. PI 614886</strain>
    </source>
</reference>
<dbReference type="Pfam" id="PF13020">
    <property type="entry name" value="NOV_C"/>
    <property type="match status" value="1"/>
</dbReference>
<dbReference type="PANTHER" id="PTHR32387">
    <property type="entry name" value="WU:FJ29H11"/>
    <property type="match status" value="1"/>
</dbReference>
<accession>A0A803LTN5</accession>